<accession>A0A849AC39</accession>
<evidence type="ECO:0000313" key="1">
    <source>
        <dbReference type="EMBL" id="NNG37273.1"/>
    </source>
</evidence>
<evidence type="ECO:0008006" key="3">
    <source>
        <dbReference type="Google" id="ProtNLM"/>
    </source>
</evidence>
<reference evidence="1 2" key="1">
    <citation type="submission" date="2020-05" db="EMBL/GenBank/DDBJ databases">
        <title>Nakamurella sp. DB0629 isolated from air conditioner.</title>
        <authorList>
            <person name="Kim D.H."/>
            <person name="Kim D.-U."/>
        </authorList>
    </citation>
    <scope>NUCLEOTIDE SEQUENCE [LARGE SCALE GENOMIC DNA]</scope>
    <source>
        <strain evidence="1 2">DB0629</strain>
    </source>
</reference>
<evidence type="ECO:0000313" key="2">
    <source>
        <dbReference type="Proteomes" id="UP000562984"/>
    </source>
</evidence>
<dbReference type="RefSeq" id="WP_171200965.1">
    <property type="nucleotide sequence ID" value="NZ_JABEND010000011.1"/>
</dbReference>
<dbReference type="AlphaFoldDB" id="A0A849AC39"/>
<gene>
    <name evidence="1" type="ORF">HKD39_16495</name>
</gene>
<keyword evidence="2" id="KW-1185">Reference proteome</keyword>
<proteinExistence type="predicted"/>
<sequence length="76" mass="8048">MRTTVDLPTAVHQRAVALARSRGVSLSAVVAELAIRGLEQLDEPLSISTDPTSGFPVVSMGRRITSSEVAEALDDE</sequence>
<dbReference type="Proteomes" id="UP000562984">
    <property type="component" value="Unassembled WGS sequence"/>
</dbReference>
<protein>
    <recommendedName>
        <fullName evidence="3">Antitoxin</fullName>
    </recommendedName>
</protein>
<comment type="caution">
    <text evidence="1">The sequence shown here is derived from an EMBL/GenBank/DDBJ whole genome shotgun (WGS) entry which is preliminary data.</text>
</comment>
<organism evidence="1 2">
    <name type="scientific">Nakamurella aerolata</name>
    <dbReference type="NCBI Taxonomy" id="1656892"/>
    <lineage>
        <taxon>Bacteria</taxon>
        <taxon>Bacillati</taxon>
        <taxon>Actinomycetota</taxon>
        <taxon>Actinomycetes</taxon>
        <taxon>Nakamurellales</taxon>
        <taxon>Nakamurellaceae</taxon>
        <taxon>Nakamurella</taxon>
    </lineage>
</organism>
<name>A0A849AC39_9ACTN</name>
<dbReference type="EMBL" id="JABEND010000011">
    <property type="protein sequence ID" value="NNG37273.1"/>
    <property type="molecule type" value="Genomic_DNA"/>
</dbReference>